<dbReference type="Gene3D" id="3.40.50.620">
    <property type="entry name" value="HUPs"/>
    <property type="match status" value="1"/>
</dbReference>
<dbReference type="PANTHER" id="PTHR43209">
    <property type="entry name" value="TRNA SULFURTRANSFERASE"/>
    <property type="match status" value="1"/>
</dbReference>
<dbReference type="GO" id="GO:0004810">
    <property type="term" value="F:CCA tRNA nucleotidyltransferase activity"/>
    <property type="evidence" value="ECO:0007669"/>
    <property type="project" value="InterPro"/>
</dbReference>
<gene>
    <name evidence="4" type="ORF">ENS19_07750</name>
</gene>
<dbReference type="InterPro" id="IPR020536">
    <property type="entry name" value="ThiI_AANH"/>
</dbReference>
<accession>A0A7C3IY47</accession>
<dbReference type="Pfam" id="PF02568">
    <property type="entry name" value="ThiI"/>
    <property type="match status" value="1"/>
</dbReference>
<evidence type="ECO:0000259" key="3">
    <source>
        <dbReference type="Pfam" id="PF02568"/>
    </source>
</evidence>
<dbReference type="AlphaFoldDB" id="A0A7C3IY47"/>
<protein>
    <recommendedName>
        <fullName evidence="3">Thil AANH domain-containing protein</fullName>
    </recommendedName>
</protein>
<proteinExistence type="predicted"/>
<reference evidence="4" key="1">
    <citation type="journal article" date="2020" name="mSystems">
        <title>Genome- and Community-Level Interaction Insights into Carbon Utilization and Element Cycling Functions of Hydrothermarchaeota in Hydrothermal Sediment.</title>
        <authorList>
            <person name="Zhou Z."/>
            <person name="Liu Y."/>
            <person name="Xu W."/>
            <person name="Pan J."/>
            <person name="Luo Z.H."/>
            <person name="Li M."/>
        </authorList>
    </citation>
    <scope>NUCLEOTIDE SEQUENCE [LARGE SCALE GENOMIC DNA]</scope>
    <source>
        <strain evidence="4">SpSt-468</strain>
    </source>
</reference>
<dbReference type="InterPro" id="IPR014729">
    <property type="entry name" value="Rossmann-like_a/b/a_fold"/>
</dbReference>
<keyword evidence="2" id="KW-0067">ATP-binding</keyword>
<dbReference type="GO" id="GO:0052837">
    <property type="term" value="P:thiazole biosynthetic process"/>
    <property type="evidence" value="ECO:0007669"/>
    <property type="project" value="TreeGrafter"/>
</dbReference>
<evidence type="ECO:0000256" key="2">
    <source>
        <dbReference type="ARBA" id="ARBA00022840"/>
    </source>
</evidence>
<keyword evidence="1" id="KW-0547">Nucleotide-binding</keyword>
<dbReference type="InterPro" id="IPR050102">
    <property type="entry name" value="tRNA_sulfurtransferase_ThiI"/>
</dbReference>
<dbReference type="GO" id="GO:0005524">
    <property type="term" value="F:ATP binding"/>
    <property type="evidence" value="ECO:0007669"/>
    <property type="project" value="UniProtKB-KW"/>
</dbReference>
<sequence length="210" mass="23369">MGKAVFLMSGGIDSPVAAYLGITKGWEPLFLYFDNAPFAGEDSKKRALMTINRVIAVTGVKGRIAIAPHGKDLEEITRLCRRNMYCLLCKRMMYRKAERLAQDHGCDAIVTGEILGEQASQTMRNLVVDSSVVKMPIIRPIIGYNKLEVEAIARRIGTFTISQMRAKPCSASAIKARTRSNEEEVRGEEAKIDPEGLIQRSMKDLKVYNS</sequence>
<dbReference type="SUPFAM" id="SSF52402">
    <property type="entry name" value="Adenine nucleotide alpha hydrolases-like"/>
    <property type="match status" value="1"/>
</dbReference>
<dbReference type="EMBL" id="DSTX01000013">
    <property type="protein sequence ID" value="HFK21150.1"/>
    <property type="molecule type" value="Genomic_DNA"/>
</dbReference>
<dbReference type="GO" id="GO:0005829">
    <property type="term" value="C:cytosol"/>
    <property type="evidence" value="ECO:0007669"/>
    <property type="project" value="TreeGrafter"/>
</dbReference>
<evidence type="ECO:0000256" key="1">
    <source>
        <dbReference type="ARBA" id="ARBA00022741"/>
    </source>
</evidence>
<dbReference type="PANTHER" id="PTHR43209:SF1">
    <property type="entry name" value="TRNA SULFURTRANSFERASE"/>
    <property type="match status" value="1"/>
</dbReference>
<name>A0A7C3IY47_9CREN</name>
<evidence type="ECO:0000313" key="4">
    <source>
        <dbReference type="EMBL" id="HFK21150.1"/>
    </source>
</evidence>
<dbReference type="GO" id="GO:0002937">
    <property type="term" value="P:tRNA 4-thiouridine biosynthesis"/>
    <property type="evidence" value="ECO:0007669"/>
    <property type="project" value="TreeGrafter"/>
</dbReference>
<organism evidence="4">
    <name type="scientific">Candidatus Methanomethylicus mesodigestus</name>
    <dbReference type="NCBI Taxonomy" id="1867258"/>
    <lineage>
        <taxon>Archaea</taxon>
        <taxon>Thermoproteota</taxon>
        <taxon>Methanosuratincolia</taxon>
        <taxon>Candidatus Methanomethylicales</taxon>
        <taxon>Candidatus Methanomethylicaceae</taxon>
        <taxon>Candidatus Methanomethylicus</taxon>
    </lineage>
</organism>
<comment type="caution">
    <text evidence="4">The sequence shown here is derived from an EMBL/GenBank/DDBJ whole genome shotgun (WGS) entry which is preliminary data.</text>
</comment>
<feature type="domain" description="Thil AANH" evidence="3">
    <location>
        <begin position="2"/>
        <end position="192"/>
    </location>
</feature>